<reference evidence="1 2" key="1">
    <citation type="journal article" date="2018" name="Sci. Rep.">
        <title>Comparative genomics provides insights into the lifestyle and reveals functional heterogeneity of dark septate endophytic fungi.</title>
        <authorList>
            <person name="Knapp D.G."/>
            <person name="Nemeth J.B."/>
            <person name="Barry K."/>
            <person name="Hainaut M."/>
            <person name="Henrissat B."/>
            <person name="Johnson J."/>
            <person name="Kuo A."/>
            <person name="Lim J.H.P."/>
            <person name="Lipzen A."/>
            <person name="Nolan M."/>
            <person name="Ohm R.A."/>
            <person name="Tamas L."/>
            <person name="Grigoriev I.V."/>
            <person name="Spatafora J.W."/>
            <person name="Nagy L.G."/>
            <person name="Kovacs G.M."/>
        </authorList>
    </citation>
    <scope>NUCLEOTIDE SEQUENCE [LARGE SCALE GENOMIC DNA]</scope>
    <source>
        <strain evidence="1 2">DSE2036</strain>
    </source>
</reference>
<protein>
    <submittedName>
        <fullName evidence="1">Uncharacterized protein</fullName>
    </submittedName>
</protein>
<gene>
    <name evidence="1" type="ORF">DM02DRAFT_173966</name>
</gene>
<dbReference type="EMBL" id="KZ805517">
    <property type="protein sequence ID" value="PVH94864.1"/>
    <property type="molecule type" value="Genomic_DNA"/>
</dbReference>
<keyword evidence="2" id="KW-1185">Reference proteome</keyword>
<evidence type="ECO:0000313" key="1">
    <source>
        <dbReference type="EMBL" id="PVH94864.1"/>
    </source>
</evidence>
<evidence type="ECO:0000313" key="2">
    <source>
        <dbReference type="Proteomes" id="UP000244855"/>
    </source>
</evidence>
<proteinExistence type="predicted"/>
<organism evidence="1 2">
    <name type="scientific">Periconia macrospinosa</name>
    <dbReference type="NCBI Taxonomy" id="97972"/>
    <lineage>
        <taxon>Eukaryota</taxon>
        <taxon>Fungi</taxon>
        <taxon>Dikarya</taxon>
        <taxon>Ascomycota</taxon>
        <taxon>Pezizomycotina</taxon>
        <taxon>Dothideomycetes</taxon>
        <taxon>Pleosporomycetidae</taxon>
        <taxon>Pleosporales</taxon>
        <taxon>Massarineae</taxon>
        <taxon>Periconiaceae</taxon>
        <taxon>Periconia</taxon>
    </lineage>
</organism>
<dbReference type="AlphaFoldDB" id="A0A2V1DCL2"/>
<name>A0A2V1DCL2_9PLEO</name>
<dbReference type="Proteomes" id="UP000244855">
    <property type="component" value="Unassembled WGS sequence"/>
</dbReference>
<accession>A0A2V1DCL2</accession>
<sequence length="172" mass="20089">MGLPAHTWSIEQPNMSVKATQSTSLKIGFASTSSVIQSYHLFRNIPRSNQMQTRYHTTKKKQQEAQRCVLEDQFYGMYRKGSTFNRKWLLPIAAWRSERQASRHWHIRLLMNIWTMRNTATSNHVVVLVSAWTHVPCFFFLFCFHCTITPTHLPFVPHATSPRITDSWAHGQ</sequence>